<reference evidence="1" key="1">
    <citation type="submission" date="2019-08" db="EMBL/GenBank/DDBJ databases">
        <authorList>
            <person name="Kucharzyk K."/>
            <person name="Murdoch R.W."/>
            <person name="Higgins S."/>
            <person name="Loffler F."/>
        </authorList>
    </citation>
    <scope>NUCLEOTIDE SEQUENCE</scope>
</reference>
<proteinExistence type="predicted"/>
<comment type="caution">
    <text evidence="1">The sequence shown here is derived from an EMBL/GenBank/DDBJ whole genome shotgun (WGS) entry which is preliminary data.</text>
</comment>
<evidence type="ECO:0000313" key="1">
    <source>
        <dbReference type="EMBL" id="MPM67187.1"/>
    </source>
</evidence>
<sequence>MGPVIGQVFVIEIIFGSFHINIYRCRFFRNVAGAVFRVKGKTVFARFVGIGIINKG</sequence>
<protein>
    <submittedName>
        <fullName evidence="1">Uncharacterized protein</fullName>
    </submittedName>
</protein>
<accession>A0A645BPK4</accession>
<dbReference type="EMBL" id="VSSQ01021542">
    <property type="protein sequence ID" value="MPM67187.1"/>
    <property type="molecule type" value="Genomic_DNA"/>
</dbReference>
<dbReference type="AlphaFoldDB" id="A0A645BPK4"/>
<organism evidence="1">
    <name type="scientific">bioreactor metagenome</name>
    <dbReference type="NCBI Taxonomy" id="1076179"/>
    <lineage>
        <taxon>unclassified sequences</taxon>
        <taxon>metagenomes</taxon>
        <taxon>ecological metagenomes</taxon>
    </lineage>
</organism>
<gene>
    <name evidence="1" type="ORF">SDC9_114104</name>
</gene>
<name>A0A645BPK4_9ZZZZ</name>